<dbReference type="EMBL" id="PFPK01000046">
    <property type="protein sequence ID" value="PIZ94327.1"/>
    <property type="molecule type" value="Genomic_DNA"/>
</dbReference>
<evidence type="ECO:0000313" key="2">
    <source>
        <dbReference type="Proteomes" id="UP000228568"/>
    </source>
</evidence>
<reference evidence="2" key="1">
    <citation type="submission" date="2017-09" db="EMBL/GenBank/DDBJ databases">
        <title>Depth-based differentiation of microbial function through sediment-hosted aquifers and enrichment of novel symbionts in the deep terrestrial subsurface.</title>
        <authorList>
            <person name="Probst A.J."/>
            <person name="Ladd B."/>
            <person name="Jarett J.K."/>
            <person name="Geller-Mcgrath D.E."/>
            <person name="Sieber C.M.K."/>
            <person name="Emerson J.B."/>
            <person name="Anantharaman K."/>
            <person name="Thomas B.C."/>
            <person name="Malmstrom R."/>
            <person name="Stieglmeier M."/>
            <person name="Klingl A."/>
            <person name="Woyke T."/>
            <person name="Ryan C.M."/>
            <person name="Banfield J.F."/>
        </authorList>
    </citation>
    <scope>NUCLEOTIDE SEQUENCE [LARGE SCALE GENOMIC DNA]</scope>
</reference>
<organism evidence="1 2">
    <name type="scientific">Candidatus Magasanikbacteria bacterium CG_4_10_14_0_2_um_filter_37_12</name>
    <dbReference type="NCBI Taxonomy" id="1974637"/>
    <lineage>
        <taxon>Bacteria</taxon>
        <taxon>Candidatus Magasanikiibacteriota</taxon>
    </lineage>
</organism>
<dbReference type="Pfam" id="PF04214">
    <property type="entry name" value="DUF411"/>
    <property type="match status" value="1"/>
</dbReference>
<accession>A0A2M7V6S5</accession>
<dbReference type="InterPro" id="IPR007332">
    <property type="entry name" value="DUF411"/>
</dbReference>
<evidence type="ECO:0000313" key="1">
    <source>
        <dbReference type="EMBL" id="PIZ94327.1"/>
    </source>
</evidence>
<evidence type="ECO:0008006" key="3">
    <source>
        <dbReference type="Google" id="ProtNLM"/>
    </source>
</evidence>
<gene>
    <name evidence="1" type="ORF">COX81_03785</name>
</gene>
<proteinExistence type="predicted"/>
<dbReference type="Proteomes" id="UP000228568">
    <property type="component" value="Unassembled WGS sequence"/>
</dbReference>
<sequence length="172" mass="18433">MKKKKKQAVVLSIGIVFIVLGTGMLFASGGKSTNIGLGSEKTLALNTEKPHMTVYKSPTCGCCGNYISYLKREGYNVEVIDVDDISPTKEKYGVPMDQSSCHTTVVGDEEYVVEGHVPVEAIQQLLALHSDVKGIGMAGMPVGSPGMPGTKRSAFNVYSFDRDGGTVSFMFL</sequence>
<comment type="caution">
    <text evidence="1">The sequence shown here is derived from an EMBL/GenBank/DDBJ whole genome shotgun (WGS) entry which is preliminary data.</text>
</comment>
<dbReference type="AlphaFoldDB" id="A0A2M7V6S5"/>
<dbReference type="InterPro" id="IPR036249">
    <property type="entry name" value="Thioredoxin-like_sf"/>
</dbReference>
<protein>
    <recommendedName>
        <fullName evidence="3">CopG family transcriptional regulator</fullName>
    </recommendedName>
</protein>
<name>A0A2M7V6S5_9BACT</name>
<dbReference type="Gene3D" id="3.40.30.10">
    <property type="entry name" value="Glutaredoxin"/>
    <property type="match status" value="1"/>
</dbReference>
<dbReference type="SUPFAM" id="SSF52833">
    <property type="entry name" value="Thioredoxin-like"/>
    <property type="match status" value="1"/>
</dbReference>